<gene>
    <name evidence="17" type="ORF">KP509_08G063700</name>
</gene>
<dbReference type="FunFam" id="1.10.238.10:FF:000015">
    <property type="entry name" value="Calcium-dependent protein kinase 1"/>
    <property type="match status" value="1"/>
</dbReference>
<dbReference type="PROSITE" id="PS50011">
    <property type="entry name" value="PROTEIN_KINASE_DOM"/>
    <property type="match status" value="1"/>
</dbReference>
<dbReference type="SMART" id="SM00220">
    <property type="entry name" value="S_TKc"/>
    <property type="match status" value="1"/>
</dbReference>
<dbReference type="InterPro" id="IPR011992">
    <property type="entry name" value="EF-hand-dom_pair"/>
</dbReference>
<dbReference type="SUPFAM" id="SSF56112">
    <property type="entry name" value="Protein kinase-like (PK-like)"/>
    <property type="match status" value="1"/>
</dbReference>
<evidence type="ECO:0000256" key="9">
    <source>
        <dbReference type="ARBA" id="ARBA00022840"/>
    </source>
</evidence>
<evidence type="ECO:0000256" key="5">
    <source>
        <dbReference type="ARBA" id="ARBA00022737"/>
    </source>
</evidence>
<sequence>MAPGRESFSAHLACVLQRPAENLKDLYILRRQLGQGQFGTTYLCVEKATGKEYACKAISKRKLIAQEDIEDVRREIQILHHLSGHPNIVNIKGAYEDTTHVYLVMELCAGGELFDRIVKRGHYSERQARDLIRTIMHVVETCHVHGVMHRDLKPENFLFASPEEEAPLKTIDFGLSVFFKPGDVFRDVVGSPYYVAPEVLRKRYGIQADVWSAGVILYILLSGVPPFWAETDQGIFEQVLKGHLDFESHPWPKISDSAKDLVRNMLNPVIAQRFTAYQVLCHPWIQQDGVAPDHPLDPAILSRMKQFTAMNKMKKIALRVIAERLTEEEIAGLKETFQMIDTDSSGSITFEELKIGLQKLGSRLMDEEIQKIMEAADVDKNGTIDYGEFITATLNLNKIEREENLLAAFAYFDKDGSGSISKQELQQACVDHNVGDAEIEQIISEIDQNNDGSIDYTEFVAMMRKGNRGAGRKRNSLLNDALMIES</sequence>
<proteinExistence type="inferred from homology"/>
<dbReference type="GO" id="GO:0005509">
    <property type="term" value="F:calcium ion binding"/>
    <property type="evidence" value="ECO:0007669"/>
    <property type="project" value="InterPro"/>
</dbReference>
<dbReference type="InterPro" id="IPR017441">
    <property type="entry name" value="Protein_kinase_ATP_BS"/>
</dbReference>
<evidence type="ECO:0000259" key="16">
    <source>
        <dbReference type="PROSITE" id="PS50222"/>
    </source>
</evidence>
<dbReference type="GO" id="GO:0005524">
    <property type="term" value="F:ATP binding"/>
    <property type="evidence" value="ECO:0007669"/>
    <property type="project" value="UniProtKB-UniRule"/>
</dbReference>
<dbReference type="Pfam" id="PF13499">
    <property type="entry name" value="EF-hand_7"/>
    <property type="match status" value="2"/>
</dbReference>
<evidence type="ECO:0000256" key="8">
    <source>
        <dbReference type="ARBA" id="ARBA00022837"/>
    </source>
</evidence>
<dbReference type="SUPFAM" id="SSF47473">
    <property type="entry name" value="EF-hand"/>
    <property type="match status" value="1"/>
</dbReference>
<dbReference type="InterPro" id="IPR000719">
    <property type="entry name" value="Prot_kinase_dom"/>
</dbReference>
<evidence type="ECO:0000256" key="4">
    <source>
        <dbReference type="ARBA" id="ARBA00022723"/>
    </source>
</evidence>
<evidence type="ECO:0000256" key="13">
    <source>
        <dbReference type="PROSITE-ProRule" id="PRU10141"/>
    </source>
</evidence>
<feature type="domain" description="EF-hand" evidence="16">
    <location>
        <begin position="436"/>
        <end position="469"/>
    </location>
</feature>
<dbReference type="FunFam" id="3.30.200.20:FF:000004">
    <property type="entry name" value="Calcium-dependent protein kinase 1"/>
    <property type="match status" value="1"/>
</dbReference>
<dbReference type="Gene3D" id="1.10.510.10">
    <property type="entry name" value="Transferase(Phosphotransferase) domain 1"/>
    <property type="match status" value="1"/>
</dbReference>
<evidence type="ECO:0000256" key="2">
    <source>
        <dbReference type="ARBA" id="ARBA00022527"/>
    </source>
</evidence>
<dbReference type="FunFam" id="1.10.510.10:FF:001294">
    <property type="entry name" value="CDPK-related kinase 3"/>
    <property type="match status" value="1"/>
</dbReference>
<dbReference type="Gene3D" id="3.30.200.20">
    <property type="entry name" value="Phosphorylase Kinase, domain 1"/>
    <property type="match status" value="1"/>
</dbReference>
<evidence type="ECO:0000313" key="17">
    <source>
        <dbReference type="EMBL" id="KAH7431741.1"/>
    </source>
</evidence>
<dbReference type="FunFam" id="1.10.510.10:FF:001864">
    <property type="entry name" value="Calcium-dependent protein kinase SK5"/>
    <property type="match status" value="1"/>
</dbReference>
<evidence type="ECO:0000256" key="6">
    <source>
        <dbReference type="ARBA" id="ARBA00022741"/>
    </source>
</evidence>
<evidence type="ECO:0000256" key="10">
    <source>
        <dbReference type="ARBA" id="ARBA00024334"/>
    </source>
</evidence>
<dbReference type="CDD" id="cd05117">
    <property type="entry name" value="STKc_CAMK"/>
    <property type="match status" value="1"/>
</dbReference>
<feature type="domain" description="Protein kinase" evidence="15">
    <location>
        <begin position="27"/>
        <end position="285"/>
    </location>
</feature>
<organism evidence="17 18">
    <name type="scientific">Ceratopteris richardii</name>
    <name type="common">Triangle waterfern</name>
    <dbReference type="NCBI Taxonomy" id="49495"/>
    <lineage>
        <taxon>Eukaryota</taxon>
        <taxon>Viridiplantae</taxon>
        <taxon>Streptophyta</taxon>
        <taxon>Embryophyta</taxon>
        <taxon>Tracheophyta</taxon>
        <taxon>Polypodiopsida</taxon>
        <taxon>Polypodiidae</taxon>
        <taxon>Polypodiales</taxon>
        <taxon>Pteridineae</taxon>
        <taxon>Pteridaceae</taxon>
        <taxon>Parkerioideae</taxon>
        <taxon>Ceratopteris</taxon>
    </lineage>
</organism>
<dbReference type="EC" id="2.7.11.1" evidence="1"/>
<dbReference type="InterPro" id="IPR002048">
    <property type="entry name" value="EF_hand_dom"/>
</dbReference>
<keyword evidence="2 14" id="KW-0723">Serine/threonine-protein kinase</keyword>
<evidence type="ECO:0000256" key="14">
    <source>
        <dbReference type="RuleBase" id="RU000304"/>
    </source>
</evidence>
<dbReference type="OrthoDB" id="40902at2759"/>
<evidence type="ECO:0000256" key="11">
    <source>
        <dbReference type="ARBA" id="ARBA00047899"/>
    </source>
</evidence>
<dbReference type="OMA" id="DPGKKTD"/>
<dbReference type="PROSITE" id="PS50222">
    <property type="entry name" value="EF_HAND_2"/>
    <property type="match status" value="4"/>
</dbReference>
<comment type="catalytic activity">
    <reaction evidence="11">
        <text>L-threonyl-[protein] + ATP = O-phospho-L-threonyl-[protein] + ADP + H(+)</text>
        <dbReference type="Rhea" id="RHEA:46608"/>
        <dbReference type="Rhea" id="RHEA-COMP:11060"/>
        <dbReference type="Rhea" id="RHEA-COMP:11605"/>
        <dbReference type="ChEBI" id="CHEBI:15378"/>
        <dbReference type="ChEBI" id="CHEBI:30013"/>
        <dbReference type="ChEBI" id="CHEBI:30616"/>
        <dbReference type="ChEBI" id="CHEBI:61977"/>
        <dbReference type="ChEBI" id="CHEBI:456216"/>
        <dbReference type="EC" id="2.7.11.1"/>
    </reaction>
</comment>
<accession>A0A8T2U6A3</accession>
<evidence type="ECO:0000256" key="1">
    <source>
        <dbReference type="ARBA" id="ARBA00012513"/>
    </source>
</evidence>
<dbReference type="InterPro" id="IPR008271">
    <property type="entry name" value="Ser/Thr_kinase_AS"/>
</dbReference>
<dbReference type="PROSITE" id="PS00107">
    <property type="entry name" value="PROTEIN_KINASE_ATP"/>
    <property type="match status" value="1"/>
</dbReference>
<keyword evidence="6 13" id="KW-0547">Nucleotide-binding</keyword>
<name>A0A8T2U6A3_CERRI</name>
<evidence type="ECO:0000256" key="12">
    <source>
        <dbReference type="ARBA" id="ARBA00048679"/>
    </source>
</evidence>
<evidence type="ECO:0000256" key="7">
    <source>
        <dbReference type="ARBA" id="ARBA00022777"/>
    </source>
</evidence>
<dbReference type="SMART" id="SM00054">
    <property type="entry name" value="EFh"/>
    <property type="match status" value="4"/>
</dbReference>
<evidence type="ECO:0000313" key="18">
    <source>
        <dbReference type="Proteomes" id="UP000825935"/>
    </source>
</evidence>
<dbReference type="PANTHER" id="PTHR24349">
    <property type="entry name" value="SERINE/THREONINE-PROTEIN KINASE"/>
    <property type="match status" value="1"/>
</dbReference>
<feature type="binding site" evidence="13">
    <location>
        <position position="56"/>
    </location>
    <ligand>
        <name>ATP</name>
        <dbReference type="ChEBI" id="CHEBI:30616"/>
    </ligand>
</feature>
<keyword evidence="18" id="KW-1185">Reference proteome</keyword>
<evidence type="ECO:0000256" key="3">
    <source>
        <dbReference type="ARBA" id="ARBA00022679"/>
    </source>
</evidence>
<dbReference type="GO" id="GO:0004674">
    <property type="term" value="F:protein serine/threonine kinase activity"/>
    <property type="evidence" value="ECO:0007669"/>
    <property type="project" value="UniProtKB-KW"/>
</dbReference>
<keyword evidence="8" id="KW-0106">Calcium</keyword>
<dbReference type="Proteomes" id="UP000825935">
    <property type="component" value="Chromosome 8"/>
</dbReference>
<dbReference type="Pfam" id="PF00069">
    <property type="entry name" value="Pkinase"/>
    <property type="match status" value="1"/>
</dbReference>
<keyword evidence="4" id="KW-0479">Metal-binding</keyword>
<comment type="caution">
    <text evidence="17">The sequence shown here is derived from an EMBL/GenBank/DDBJ whole genome shotgun (WGS) entry which is preliminary data.</text>
</comment>
<dbReference type="InterPro" id="IPR011009">
    <property type="entry name" value="Kinase-like_dom_sf"/>
</dbReference>
<protein>
    <recommendedName>
        <fullName evidence="1">non-specific serine/threonine protein kinase</fullName>
        <ecNumber evidence="1">2.7.11.1</ecNumber>
    </recommendedName>
</protein>
<comment type="similarity">
    <text evidence="10">Belongs to the protein kinase superfamily. Ser/Thr protein kinase family. CDPK subfamily.</text>
</comment>
<keyword evidence="9 13" id="KW-0067">ATP-binding</keyword>
<keyword evidence="5" id="KW-0677">Repeat</keyword>
<dbReference type="PROSITE" id="PS00108">
    <property type="entry name" value="PROTEIN_KINASE_ST"/>
    <property type="match status" value="1"/>
</dbReference>
<dbReference type="Gene3D" id="1.10.238.10">
    <property type="entry name" value="EF-hand"/>
    <property type="match status" value="1"/>
</dbReference>
<dbReference type="PROSITE" id="PS00018">
    <property type="entry name" value="EF_HAND_1"/>
    <property type="match status" value="4"/>
</dbReference>
<dbReference type="EMBL" id="CM035413">
    <property type="protein sequence ID" value="KAH7431741.1"/>
    <property type="molecule type" value="Genomic_DNA"/>
</dbReference>
<feature type="domain" description="EF-hand" evidence="16">
    <location>
        <begin position="364"/>
        <end position="399"/>
    </location>
</feature>
<keyword evidence="3" id="KW-0808">Transferase</keyword>
<keyword evidence="7" id="KW-0418">Kinase</keyword>
<dbReference type="CDD" id="cd00051">
    <property type="entry name" value="EFh"/>
    <property type="match status" value="1"/>
</dbReference>
<comment type="catalytic activity">
    <reaction evidence="12">
        <text>L-seryl-[protein] + ATP = O-phospho-L-seryl-[protein] + ADP + H(+)</text>
        <dbReference type="Rhea" id="RHEA:17989"/>
        <dbReference type="Rhea" id="RHEA-COMP:9863"/>
        <dbReference type="Rhea" id="RHEA-COMP:11604"/>
        <dbReference type="ChEBI" id="CHEBI:15378"/>
        <dbReference type="ChEBI" id="CHEBI:29999"/>
        <dbReference type="ChEBI" id="CHEBI:30616"/>
        <dbReference type="ChEBI" id="CHEBI:83421"/>
        <dbReference type="ChEBI" id="CHEBI:456216"/>
        <dbReference type="EC" id="2.7.11.1"/>
    </reaction>
</comment>
<feature type="domain" description="EF-hand" evidence="16">
    <location>
        <begin position="328"/>
        <end position="363"/>
    </location>
</feature>
<dbReference type="InterPro" id="IPR018247">
    <property type="entry name" value="EF_Hand_1_Ca_BS"/>
</dbReference>
<dbReference type="AlphaFoldDB" id="A0A8T2U6A3"/>
<evidence type="ECO:0000259" key="15">
    <source>
        <dbReference type="PROSITE" id="PS50011"/>
    </source>
</evidence>
<reference evidence="17" key="1">
    <citation type="submission" date="2021-08" db="EMBL/GenBank/DDBJ databases">
        <title>WGS assembly of Ceratopteris richardii.</title>
        <authorList>
            <person name="Marchant D.B."/>
            <person name="Chen G."/>
            <person name="Jenkins J."/>
            <person name="Shu S."/>
            <person name="Leebens-Mack J."/>
            <person name="Grimwood J."/>
            <person name="Schmutz J."/>
            <person name="Soltis P."/>
            <person name="Soltis D."/>
            <person name="Chen Z.-H."/>
        </authorList>
    </citation>
    <scope>NUCLEOTIDE SEQUENCE</scope>
    <source>
        <strain evidence="17">Whitten #5841</strain>
        <tissue evidence="17">Leaf</tissue>
    </source>
</reference>
<dbReference type="InterPro" id="IPR050205">
    <property type="entry name" value="CDPK_Ser/Thr_kinases"/>
</dbReference>
<feature type="domain" description="EF-hand" evidence="16">
    <location>
        <begin position="400"/>
        <end position="435"/>
    </location>
</feature>